<feature type="compositionally biased region" description="Low complexity" evidence="1">
    <location>
        <begin position="68"/>
        <end position="78"/>
    </location>
</feature>
<feature type="region of interest" description="Disordered" evidence="1">
    <location>
        <begin position="27"/>
        <end position="158"/>
    </location>
</feature>
<feature type="compositionally biased region" description="Polar residues" evidence="1">
    <location>
        <begin position="82"/>
        <end position="109"/>
    </location>
</feature>
<dbReference type="Proteomes" id="UP000386466">
    <property type="component" value="Unassembled WGS sequence"/>
</dbReference>
<name>A0A485MM22_LYNPA</name>
<dbReference type="EMBL" id="CAAGRJ010003007">
    <property type="protein sequence ID" value="VFV20746.1"/>
    <property type="molecule type" value="Genomic_DNA"/>
</dbReference>
<organism evidence="2 3">
    <name type="scientific">Lynx pardinus</name>
    <name type="common">Iberian lynx</name>
    <name type="synonym">Felis pardina</name>
    <dbReference type="NCBI Taxonomy" id="191816"/>
    <lineage>
        <taxon>Eukaryota</taxon>
        <taxon>Metazoa</taxon>
        <taxon>Chordata</taxon>
        <taxon>Craniata</taxon>
        <taxon>Vertebrata</taxon>
        <taxon>Euteleostomi</taxon>
        <taxon>Mammalia</taxon>
        <taxon>Eutheria</taxon>
        <taxon>Laurasiatheria</taxon>
        <taxon>Carnivora</taxon>
        <taxon>Feliformia</taxon>
        <taxon>Felidae</taxon>
        <taxon>Felinae</taxon>
        <taxon>Lynx</taxon>
    </lineage>
</organism>
<feature type="compositionally biased region" description="Basic and acidic residues" evidence="1">
    <location>
        <begin position="114"/>
        <end position="125"/>
    </location>
</feature>
<gene>
    <name evidence="2" type="ORF">LYPA_23C021910</name>
</gene>
<keyword evidence="3" id="KW-1185">Reference proteome</keyword>
<sequence>MALNVNMIETLAWARGSPGLSLEKLKVPQRGGRRDGRGEPCVQGSAALSPPACCRPGARTCPVQRPGLEAPEALPREAASSKARNSSTPHYRSSNSSPRAGVAQTTQWNFRGWGGRDHVRGSRDSARKKKFARRGPNDLSEPCASLPGPGLSEGAQADLSEGGFSLRAFVSLGSRRSPTPTCL</sequence>
<accession>A0A485MM22</accession>
<evidence type="ECO:0000256" key="1">
    <source>
        <dbReference type="SAM" id="MobiDB-lite"/>
    </source>
</evidence>
<reference evidence="2 3" key="1">
    <citation type="submission" date="2019-01" db="EMBL/GenBank/DDBJ databases">
        <authorList>
            <person name="Alioto T."/>
            <person name="Alioto T."/>
        </authorList>
    </citation>
    <scope>NUCLEOTIDE SEQUENCE [LARGE SCALE GENOMIC DNA]</scope>
</reference>
<evidence type="ECO:0000313" key="2">
    <source>
        <dbReference type="EMBL" id="VFV20746.1"/>
    </source>
</evidence>
<proteinExistence type="predicted"/>
<protein>
    <submittedName>
        <fullName evidence="2">Uncharacterized protein</fullName>
    </submittedName>
</protein>
<evidence type="ECO:0000313" key="3">
    <source>
        <dbReference type="Proteomes" id="UP000386466"/>
    </source>
</evidence>
<dbReference type="AlphaFoldDB" id="A0A485MM22"/>